<name>A0ABN0RI64_9LIST</name>
<sequence length="164" mass="19143">MDYILEKSPSQTDSRLFAIKNQIGEKVGQIIKYSSKIAFSKEQAVFSLEETERAVLTLEIGWPNHDGATVVFHDRENKKDLAFYQHPSSKYLLHILADESEFPIEIIQKKANGKVIIYFHNQESAILTEDDQLVQFHFIDDNTNVPDSFFFLSWFMIQIFRESY</sequence>
<dbReference type="Proteomes" id="UP000019249">
    <property type="component" value="Unassembled WGS sequence"/>
</dbReference>
<evidence type="ECO:0000313" key="1">
    <source>
        <dbReference type="EMBL" id="EUJ33626.1"/>
    </source>
</evidence>
<dbReference type="EMBL" id="AODF01000001">
    <property type="protein sequence ID" value="EUJ33626.1"/>
    <property type="molecule type" value="Genomic_DNA"/>
</dbReference>
<organism evidence="1 2">
    <name type="scientific">Listeria floridensis FSL S10-1187</name>
    <dbReference type="NCBI Taxonomy" id="1265817"/>
    <lineage>
        <taxon>Bacteria</taxon>
        <taxon>Bacillati</taxon>
        <taxon>Bacillota</taxon>
        <taxon>Bacilli</taxon>
        <taxon>Bacillales</taxon>
        <taxon>Listeriaceae</taxon>
        <taxon>Listeria</taxon>
    </lineage>
</organism>
<dbReference type="RefSeq" id="WP_036095450.1">
    <property type="nucleotide sequence ID" value="NZ_AODF01000001.1"/>
</dbReference>
<comment type="caution">
    <text evidence="1">The sequence shown here is derived from an EMBL/GenBank/DDBJ whole genome shotgun (WGS) entry which is preliminary data.</text>
</comment>
<gene>
    <name evidence="1" type="ORF">MFLO_00190</name>
</gene>
<reference evidence="1 2" key="1">
    <citation type="journal article" date="2014" name="Int. J. Syst. Evol. Microbiol.">
        <title>Listeria floridensis sp. nov., Listeria aquatica sp. nov., Listeria cornellensis sp. nov., Listeria riparia sp. nov. and Listeria grandensis sp. nov., from agricultural and natural environments.</title>
        <authorList>
            <person name="den Bakker H.C."/>
            <person name="Warchocki S."/>
            <person name="Wright E.M."/>
            <person name="Allred A.F."/>
            <person name="Ahlstrom C."/>
            <person name="Manuel C.S."/>
            <person name="Stasiewicz M.J."/>
            <person name="Burrell A."/>
            <person name="Roof S."/>
            <person name="Strawn L."/>
            <person name="Fortes E.D."/>
            <person name="Nightingale K.K."/>
            <person name="Kephart D."/>
            <person name="Wiedmann M."/>
        </authorList>
    </citation>
    <scope>NUCLEOTIDE SEQUENCE [LARGE SCALE GENOMIC DNA]</scope>
    <source>
        <strain evidence="1 2">FSL S10-1187</strain>
    </source>
</reference>
<protein>
    <submittedName>
        <fullName evidence="1">Uncharacterized protein</fullName>
    </submittedName>
</protein>
<accession>A0ABN0RI64</accession>
<keyword evidence="2" id="KW-1185">Reference proteome</keyword>
<proteinExistence type="predicted"/>
<evidence type="ECO:0000313" key="2">
    <source>
        <dbReference type="Proteomes" id="UP000019249"/>
    </source>
</evidence>